<feature type="domain" description="Transglycosylase SLT" evidence="3">
    <location>
        <begin position="136"/>
        <end position="230"/>
    </location>
</feature>
<evidence type="ECO:0000256" key="1">
    <source>
        <dbReference type="ARBA" id="ARBA00007734"/>
    </source>
</evidence>
<comment type="caution">
    <text evidence="4">The sequence shown here is derived from an EMBL/GenBank/DDBJ whole genome shotgun (WGS) entry which is preliminary data.</text>
</comment>
<dbReference type="InterPro" id="IPR008258">
    <property type="entry name" value="Transglycosylase_SLT_dom_1"/>
</dbReference>
<dbReference type="PANTHER" id="PTHR37423">
    <property type="entry name" value="SOLUBLE LYTIC MUREIN TRANSGLYCOSYLASE-RELATED"/>
    <property type="match status" value="1"/>
</dbReference>
<dbReference type="Proteomes" id="UP001365405">
    <property type="component" value="Unassembled WGS sequence"/>
</dbReference>
<dbReference type="InterPro" id="IPR023346">
    <property type="entry name" value="Lysozyme-like_dom_sf"/>
</dbReference>
<dbReference type="PANTHER" id="PTHR37423:SF2">
    <property type="entry name" value="MEMBRANE-BOUND LYTIC MUREIN TRANSGLYCOSYLASE C"/>
    <property type="match status" value="1"/>
</dbReference>
<evidence type="ECO:0000259" key="3">
    <source>
        <dbReference type="Pfam" id="PF01464"/>
    </source>
</evidence>
<feature type="region of interest" description="Disordered" evidence="2">
    <location>
        <begin position="266"/>
        <end position="287"/>
    </location>
</feature>
<sequence>MTAIAKLRATASTSLASAQVFLRDVGAGLLEVSHNSLALLGLAVLGAALFAGGREDMRDAMERHALDWLLARQEAREPADALAEITEPDAVARATAADPKALPRQQAAVAGWLSRRYHVAPEPVSRLVQEAWSVGQRMGLDPTLILAVMAIESNFNPFAQSAVGAQGLMQVMTRVHDDKYEAFGGVRAAFDPVSNLRVGVLVLKECIARAGGLEAGLRYYVGAANQNDDGGYAAKVLAEQTHLRKVADGKTVAVNAPLPAAQPVVPAAPANTADDGAPVKSAGTSAHDERVALLR</sequence>
<proteinExistence type="inferred from homology"/>
<dbReference type="Gene3D" id="1.10.530.10">
    <property type="match status" value="1"/>
</dbReference>
<dbReference type="GO" id="GO:0016829">
    <property type="term" value="F:lyase activity"/>
    <property type="evidence" value="ECO:0007669"/>
    <property type="project" value="UniProtKB-KW"/>
</dbReference>
<keyword evidence="5" id="KW-1185">Reference proteome</keyword>
<dbReference type="CDD" id="cd00254">
    <property type="entry name" value="LT-like"/>
    <property type="match status" value="1"/>
</dbReference>
<gene>
    <name evidence="4" type="ORF">AACH10_00910</name>
</gene>
<keyword evidence="4" id="KW-0456">Lyase</keyword>
<evidence type="ECO:0000313" key="4">
    <source>
        <dbReference type="EMBL" id="MEK8048793.1"/>
    </source>
</evidence>
<protein>
    <submittedName>
        <fullName evidence="4">Lytic transglycosylase domain-containing protein</fullName>
        <ecNumber evidence="4">4.2.2.n1</ecNumber>
    </submittedName>
</protein>
<accession>A0ABU9CA94</accession>
<dbReference type="Pfam" id="PF01464">
    <property type="entry name" value="SLT"/>
    <property type="match status" value="1"/>
</dbReference>
<dbReference type="SUPFAM" id="SSF53955">
    <property type="entry name" value="Lysozyme-like"/>
    <property type="match status" value="1"/>
</dbReference>
<evidence type="ECO:0000313" key="5">
    <source>
        <dbReference type="Proteomes" id="UP001365405"/>
    </source>
</evidence>
<reference evidence="4 5" key="1">
    <citation type="submission" date="2024-04" db="EMBL/GenBank/DDBJ databases">
        <title>Novel species of the genus Ideonella isolated from streams.</title>
        <authorList>
            <person name="Lu H."/>
        </authorList>
    </citation>
    <scope>NUCLEOTIDE SEQUENCE [LARGE SCALE GENOMIC DNA]</scope>
    <source>
        <strain evidence="4 5">DXS22W</strain>
    </source>
</reference>
<evidence type="ECO:0000256" key="2">
    <source>
        <dbReference type="SAM" id="MobiDB-lite"/>
    </source>
</evidence>
<dbReference type="RefSeq" id="WP_341408468.1">
    <property type="nucleotide sequence ID" value="NZ_JBBUTH010000001.1"/>
</dbReference>
<name>A0ABU9CA94_9BURK</name>
<comment type="similarity">
    <text evidence="1">Belongs to the transglycosylase Slt family.</text>
</comment>
<organism evidence="4 5">
    <name type="scientific">Pseudaquabacterium inlustre</name>
    <dbReference type="NCBI Taxonomy" id="2984192"/>
    <lineage>
        <taxon>Bacteria</taxon>
        <taxon>Pseudomonadati</taxon>
        <taxon>Pseudomonadota</taxon>
        <taxon>Betaproteobacteria</taxon>
        <taxon>Burkholderiales</taxon>
        <taxon>Sphaerotilaceae</taxon>
        <taxon>Pseudaquabacterium</taxon>
    </lineage>
</organism>
<dbReference type="EC" id="4.2.2.n1" evidence="4"/>
<dbReference type="EMBL" id="JBBUTH010000001">
    <property type="protein sequence ID" value="MEK8048793.1"/>
    <property type="molecule type" value="Genomic_DNA"/>
</dbReference>